<dbReference type="Pfam" id="PF02902">
    <property type="entry name" value="Peptidase_C48"/>
    <property type="match status" value="1"/>
</dbReference>
<dbReference type="InterPro" id="IPR003653">
    <property type="entry name" value="Peptidase_C48_C"/>
</dbReference>
<feature type="region of interest" description="Disordered" evidence="8">
    <location>
        <begin position="91"/>
        <end position="193"/>
    </location>
</feature>
<organism evidence="10 11">
    <name type="scientific">Labeo rohita</name>
    <name type="common">Indian major carp</name>
    <name type="synonym">Cyprinus rohita</name>
    <dbReference type="NCBI Taxonomy" id="84645"/>
    <lineage>
        <taxon>Eukaryota</taxon>
        <taxon>Metazoa</taxon>
        <taxon>Chordata</taxon>
        <taxon>Craniata</taxon>
        <taxon>Vertebrata</taxon>
        <taxon>Euteleostomi</taxon>
        <taxon>Actinopterygii</taxon>
        <taxon>Neopterygii</taxon>
        <taxon>Teleostei</taxon>
        <taxon>Ostariophysi</taxon>
        <taxon>Cypriniformes</taxon>
        <taxon>Cyprinidae</taxon>
        <taxon>Labeoninae</taxon>
        <taxon>Labeonini</taxon>
        <taxon>Labeo</taxon>
    </lineage>
</organism>
<proteinExistence type="inferred from homology"/>
<evidence type="ECO:0000256" key="1">
    <source>
        <dbReference type="ARBA" id="ARBA00005234"/>
    </source>
</evidence>
<dbReference type="SUPFAM" id="SSF57903">
    <property type="entry name" value="FYVE/PHD zinc finger"/>
    <property type="match status" value="1"/>
</dbReference>
<protein>
    <submittedName>
        <fullName evidence="10">Lysine-specific demethylase phf2</fullName>
    </submittedName>
</protein>
<dbReference type="InterPro" id="IPR011011">
    <property type="entry name" value="Znf_FYVE_PHD"/>
</dbReference>
<evidence type="ECO:0000256" key="2">
    <source>
        <dbReference type="ARBA" id="ARBA00022670"/>
    </source>
</evidence>
<dbReference type="PANTHER" id="PTHR34718:SF2">
    <property type="entry name" value="PHD-TYPE DOMAIN-CONTAINING PROTEIN"/>
    <property type="match status" value="1"/>
</dbReference>
<dbReference type="InterPro" id="IPR019787">
    <property type="entry name" value="Znf_PHD-finger"/>
</dbReference>
<keyword evidence="11" id="KW-1185">Reference proteome</keyword>
<evidence type="ECO:0000256" key="4">
    <source>
        <dbReference type="ARBA" id="ARBA00022771"/>
    </source>
</evidence>
<dbReference type="Proteomes" id="UP000830375">
    <property type="component" value="Unassembled WGS sequence"/>
</dbReference>
<keyword evidence="3" id="KW-0479">Metal-binding</keyword>
<dbReference type="Gene3D" id="3.40.395.10">
    <property type="entry name" value="Adenoviral Proteinase, Chain A"/>
    <property type="match status" value="1"/>
</dbReference>
<evidence type="ECO:0000259" key="9">
    <source>
        <dbReference type="PROSITE" id="PS50016"/>
    </source>
</evidence>
<feature type="compositionally biased region" description="Basic and acidic residues" evidence="8">
    <location>
        <begin position="832"/>
        <end position="846"/>
    </location>
</feature>
<keyword evidence="4 7" id="KW-0863">Zinc-finger</keyword>
<dbReference type="Pfam" id="PF00628">
    <property type="entry name" value="PHD"/>
    <property type="match status" value="1"/>
</dbReference>
<gene>
    <name evidence="10" type="ORF">H4Q32_023051</name>
</gene>
<dbReference type="SMART" id="SM00249">
    <property type="entry name" value="PHD"/>
    <property type="match status" value="1"/>
</dbReference>
<evidence type="ECO:0000313" key="11">
    <source>
        <dbReference type="Proteomes" id="UP000830375"/>
    </source>
</evidence>
<keyword evidence="5" id="KW-0378">Hydrolase</keyword>
<feature type="compositionally biased region" description="Polar residues" evidence="8">
    <location>
        <begin position="169"/>
        <end position="184"/>
    </location>
</feature>
<dbReference type="InterPro" id="IPR019786">
    <property type="entry name" value="Zinc_finger_PHD-type_CS"/>
</dbReference>
<evidence type="ECO:0000256" key="5">
    <source>
        <dbReference type="ARBA" id="ARBA00022801"/>
    </source>
</evidence>
<feature type="compositionally biased region" description="Basic and acidic residues" evidence="8">
    <location>
        <begin position="98"/>
        <end position="110"/>
    </location>
</feature>
<comment type="caution">
    <text evidence="10">The sequence shown here is derived from an EMBL/GenBank/DDBJ whole genome shotgun (WGS) entry which is preliminary data.</text>
</comment>
<evidence type="ECO:0000256" key="8">
    <source>
        <dbReference type="SAM" id="MobiDB-lite"/>
    </source>
</evidence>
<name>A0ABQ8MSV6_LABRO</name>
<feature type="region of interest" description="Disordered" evidence="8">
    <location>
        <begin position="785"/>
        <end position="873"/>
    </location>
</feature>
<feature type="domain" description="PHD-type" evidence="9">
    <location>
        <begin position="1101"/>
        <end position="1151"/>
    </location>
</feature>
<evidence type="ECO:0000256" key="7">
    <source>
        <dbReference type="PROSITE-ProRule" id="PRU00146"/>
    </source>
</evidence>
<dbReference type="PANTHER" id="PTHR34718">
    <property type="entry name" value="PHD-TYPE DOMAIN-CONTAINING PROTEIN"/>
    <property type="match status" value="1"/>
</dbReference>
<dbReference type="InterPro" id="IPR001965">
    <property type="entry name" value="Znf_PHD"/>
</dbReference>
<dbReference type="InterPro" id="IPR013083">
    <property type="entry name" value="Znf_RING/FYVE/PHD"/>
</dbReference>
<dbReference type="SUPFAM" id="SSF54001">
    <property type="entry name" value="Cysteine proteinases"/>
    <property type="match status" value="1"/>
</dbReference>
<dbReference type="EMBL" id="JACTAM010000004">
    <property type="protein sequence ID" value="KAI2665930.1"/>
    <property type="molecule type" value="Genomic_DNA"/>
</dbReference>
<dbReference type="PROSITE" id="PS50016">
    <property type="entry name" value="ZF_PHD_2"/>
    <property type="match status" value="1"/>
</dbReference>
<feature type="compositionally biased region" description="Basic and acidic residues" evidence="8">
    <location>
        <begin position="154"/>
        <end position="166"/>
    </location>
</feature>
<comment type="similarity">
    <text evidence="1">Belongs to the peptidase C48 family.</text>
</comment>
<keyword evidence="6" id="KW-0862">Zinc</keyword>
<accession>A0ABQ8MSV6</accession>
<sequence>MKPSPENLNTIKLGMEKTCSNRGTYFFSTFGKGRNIQITLHDIKHALQGHAKDESAYLPTGTWGTLCQSLQIPNSFCNRVRLKNIAQAHLQEPPLGNPEDRDVGEAESHSARWSPAHSPSSPHDTDIESEGKDVAGVESPSARWSPAHSPSSPHETDIESEGKDVAGVESSSARWSPAHSPSSPHETDIESEGKDVAGAEAPFARHTETQDSNNSSAPSSEDSGSADNLFFKYTLPTGPCFFFIDRKDWTDLRKRQVGHQFKDLQWTNIIAKGIRSVHPYCSIAFKRHTVKTKVSKRRGPIFHCLAYCRFADCPVCIEVTVHDESTLKAWVTFQGVEVCHSMDELQTRPIWADERDIIGKQLETILPRALHLQSLEKIEPSVFESGCRDQAPTPEKMVEEKTNEDNDVLQKVLLHPKGVMLWSKATIRLFHLRCRDDIVYTEATVNIIQKVKRKSAPIYGYELVVRHPVKGCSPIPVAIYVTCHHTTASVLFFLKSFQTDYYKLFGKTSSIAYTFCKLPLESLICMYYDIVTGQLKDVRNVPILHRCLSHIMKNKKVFCKKHSPKHYRLSMHLFGLLTSAATLMEMDDIIISMTVVFSSSHSGDNVQKHFQNLQNRMERMGMYEGSYCGDNDFQVKVGPTPFHTHFEEIMANAPVCENGEPNEYHSPTFMPSLLKYFLPQAPLWSGLMLGDLGRHGKGPAYKYLSNNFMRCRDLSTQRRRLTRLDDFVHIYQHTHNALLMEFSDSVRKKKTHRVHVERWKQRKPRRKGIYVSPLKKAVEECPTTLEGPKTAADTKSEKAAVKGRQNTKKGTKTAADNKSEKAAVKGQQTTKEGTKTAADTKSEKAAVKGQQNTKKGPKTAADTKSKKGAVKKTDTLPTKHGIKTRYMNYGPCWQGKDPSKKIKCARLQRPPMVPKGSKSGAILHPQYWLSSEDIDFASYLLATECPHMDGFQSTLLFSALHNGGIVGTPSGKFIQIVHTGGNHWLTVSNLFCESNQICVYDSLCTVLDEKDKQVLSWLIRPVDDKFMIIYPAVQQQSNSSNCGLFAVAFAFVLSRNLKPENCQFREGRLRTELLTSFRCGRVRFKLEPRHSIGALRETTVDVHCVCRTAHCRELMVECSLCKRWYHPNCVQIPQNAITKDDEWYCPKCNDKI</sequence>
<dbReference type="PROSITE" id="PS01359">
    <property type="entry name" value="ZF_PHD_1"/>
    <property type="match status" value="1"/>
</dbReference>
<dbReference type="Gene3D" id="3.30.40.10">
    <property type="entry name" value="Zinc/RING finger domain, C3HC4 (zinc finger)"/>
    <property type="match status" value="1"/>
</dbReference>
<evidence type="ECO:0000256" key="6">
    <source>
        <dbReference type="ARBA" id="ARBA00022833"/>
    </source>
</evidence>
<dbReference type="InterPro" id="IPR038765">
    <property type="entry name" value="Papain-like_cys_pep_sf"/>
</dbReference>
<evidence type="ECO:0000256" key="3">
    <source>
        <dbReference type="ARBA" id="ARBA00022723"/>
    </source>
</evidence>
<reference evidence="10 11" key="1">
    <citation type="submission" date="2022-01" db="EMBL/GenBank/DDBJ databases">
        <title>A high-quality chromosome-level genome assembly of rohu carp, Labeo rohita.</title>
        <authorList>
            <person name="Arick M.A. II"/>
            <person name="Hsu C.-Y."/>
            <person name="Magbanua Z."/>
            <person name="Pechanova O."/>
            <person name="Grover C."/>
            <person name="Miller E."/>
            <person name="Thrash A."/>
            <person name="Ezzel L."/>
            <person name="Alam S."/>
            <person name="Benzie J."/>
            <person name="Hamilton M."/>
            <person name="Karsi A."/>
            <person name="Lawrence M.L."/>
            <person name="Peterson D.G."/>
        </authorList>
    </citation>
    <scope>NUCLEOTIDE SEQUENCE [LARGE SCALE GENOMIC DNA]</scope>
    <source>
        <strain evidence="11">BAU-BD-2019</strain>
        <tissue evidence="10">Blood</tissue>
    </source>
</reference>
<keyword evidence="2" id="KW-0645">Protease</keyword>
<feature type="compositionally biased region" description="Basic and acidic residues" evidence="8">
    <location>
        <begin position="123"/>
        <end position="135"/>
    </location>
</feature>
<evidence type="ECO:0000313" key="10">
    <source>
        <dbReference type="EMBL" id="KAI2665930.1"/>
    </source>
</evidence>